<feature type="region of interest" description="Disordered" evidence="1">
    <location>
        <begin position="1"/>
        <end position="55"/>
    </location>
</feature>
<evidence type="ECO:0000313" key="3">
    <source>
        <dbReference type="Proteomes" id="UP000887159"/>
    </source>
</evidence>
<name>A0A8X6WIU4_TRICX</name>
<accession>A0A8X6WIU4</accession>
<organism evidence="2 3">
    <name type="scientific">Trichonephila clavipes</name>
    <name type="common">Golden silk orbweaver</name>
    <name type="synonym">Nephila clavipes</name>
    <dbReference type="NCBI Taxonomy" id="2585209"/>
    <lineage>
        <taxon>Eukaryota</taxon>
        <taxon>Metazoa</taxon>
        <taxon>Ecdysozoa</taxon>
        <taxon>Arthropoda</taxon>
        <taxon>Chelicerata</taxon>
        <taxon>Arachnida</taxon>
        <taxon>Araneae</taxon>
        <taxon>Araneomorphae</taxon>
        <taxon>Entelegynae</taxon>
        <taxon>Araneoidea</taxon>
        <taxon>Nephilidae</taxon>
        <taxon>Trichonephila</taxon>
    </lineage>
</organism>
<proteinExistence type="predicted"/>
<sequence>MNKKNRYLNSPPHGEAGGRERPNEDETGVTSRGREGKSAGRESLTAPKRVEEHQKRSGKENAVFFCCRNEKNRVCKVAKRTANLEPVHSSPSSNNNAAFQPFQDGLFHHFDFVSKCLIAMPSLYVPTTNQVAPSPPRTATQSGTINNYDMGWRLALRSICPATDNGSVTI</sequence>
<evidence type="ECO:0000313" key="2">
    <source>
        <dbReference type="EMBL" id="GFY35660.1"/>
    </source>
</evidence>
<protein>
    <submittedName>
        <fullName evidence="2">Uncharacterized protein</fullName>
    </submittedName>
</protein>
<reference evidence="2" key="1">
    <citation type="submission" date="2020-08" db="EMBL/GenBank/DDBJ databases">
        <title>Multicomponent nature underlies the extraordinary mechanical properties of spider dragline silk.</title>
        <authorList>
            <person name="Kono N."/>
            <person name="Nakamura H."/>
            <person name="Mori M."/>
            <person name="Yoshida Y."/>
            <person name="Ohtoshi R."/>
            <person name="Malay A.D."/>
            <person name="Moran D.A.P."/>
            <person name="Tomita M."/>
            <person name="Numata K."/>
            <person name="Arakawa K."/>
        </authorList>
    </citation>
    <scope>NUCLEOTIDE SEQUENCE</scope>
</reference>
<evidence type="ECO:0000256" key="1">
    <source>
        <dbReference type="SAM" id="MobiDB-lite"/>
    </source>
</evidence>
<keyword evidence="3" id="KW-1185">Reference proteome</keyword>
<gene>
    <name evidence="2" type="ORF">TNCV_2619511</name>
</gene>
<comment type="caution">
    <text evidence="2">The sequence shown here is derived from an EMBL/GenBank/DDBJ whole genome shotgun (WGS) entry which is preliminary data.</text>
</comment>
<dbReference type="AlphaFoldDB" id="A0A8X6WIU4"/>
<dbReference type="EMBL" id="BMAU01021433">
    <property type="protein sequence ID" value="GFY35660.1"/>
    <property type="molecule type" value="Genomic_DNA"/>
</dbReference>
<dbReference type="Proteomes" id="UP000887159">
    <property type="component" value="Unassembled WGS sequence"/>
</dbReference>